<protein>
    <submittedName>
        <fullName evidence="2">Uncharacterized protein</fullName>
    </submittedName>
</protein>
<organism evidence="2">
    <name type="scientific">Aspergillus arachidicola</name>
    <dbReference type="NCBI Taxonomy" id="656916"/>
    <lineage>
        <taxon>Eukaryota</taxon>
        <taxon>Fungi</taxon>
        <taxon>Dikarya</taxon>
        <taxon>Ascomycota</taxon>
        <taxon>Pezizomycotina</taxon>
        <taxon>Eurotiomycetes</taxon>
        <taxon>Eurotiomycetidae</taxon>
        <taxon>Eurotiales</taxon>
        <taxon>Aspergillaceae</taxon>
        <taxon>Aspergillus</taxon>
        <taxon>Aspergillus subgen. Circumdati</taxon>
    </lineage>
</organism>
<dbReference type="EMBL" id="ML737171">
    <property type="protein sequence ID" value="KAE8338092.1"/>
    <property type="molecule type" value="Genomic_DNA"/>
</dbReference>
<dbReference type="Proteomes" id="UP000325558">
    <property type="component" value="Unassembled WGS sequence"/>
</dbReference>
<dbReference type="AlphaFoldDB" id="A0A5N6XY94"/>
<proteinExistence type="predicted"/>
<dbReference type="OrthoDB" id="655540at2759"/>
<evidence type="ECO:0000313" key="2">
    <source>
        <dbReference type="EMBL" id="KAE8338092.1"/>
    </source>
</evidence>
<name>A0A5N6XY94_9EURO</name>
<sequence length="81" mass="9326">MREFLLLYILSFINIHTHIDAKKRDMTINKARVSVQGDPFHRQEWLRLTHSGWVGVGGVPDLWLVSQGHKEGVQAVFETIT</sequence>
<feature type="chain" id="PRO_5024908929" evidence="1">
    <location>
        <begin position="22"/>
        <end position="81"/>
    </location>
</feature>
<feature type="signal peptide" evidence="1">
    <location>
        <begin position="1"/>
        <end position="21"/>
    </location>
</feature>
<evidence type="ECO:0000256" key="1">
    <source>
        <dbReference type="SAM" id="SignalP"/>
    </source>
</evidence>
<gene>
    <name evidence="2" type="ORF">BDV24DRAFT_93065</name>
</gene>
<accession>A0A5N6XY94</accession>
<reference evidence="2" key="1">
    <citation type="submission" date="2019-04" db="EMBL/GenBank/DDBJ databases">
        <title>Friends and foes A comparative genomics study of 23 Aspergillus species from section Flavi.</title>
        <authorList>
            <consortium name="DOE Joint Genome Institute"/>
            <person name="Kjaerbolling I."/>
            <person name="Vesth T."/>
            <person name="Frisvad J.C."/>
            <person name="Nybo J.L."/>
            <person name="Theobald S."/>
            <person name="Kildgaard S."/>
            <person name="Isbrandt T."/>
            <person name="Kuo A."/>
            <person name="Sato A."/>
            <person name="Lyhne E.K."/>
            <person name="Kogle M.E."/>
            <person name="Wiebenga A."/>
            <person name="Kun R.S."/>
            <person name="Lubbers R.J."/>
            <person name="Makela M.R."/>
            <person name="Barry K."/>
            <person name="Chovatia M."/>
            <person name="Clum A."/>
            <person name="Daum C."/>
            <person name="Haridas S."/>
            <person name="He G."/>
            <person name="LaButti K."/>
            <person name="Lipzen A."/>
            <person name="Mondo S."/>
            <person name="Riley R."/>
            <person name="Salamov A."/>
            <person name="Simmons B.A."/>
            <person name="Magnuson J.K."/>
            <person name="Henrissat B."/>
            <person name="Mortensen U.H."/>
            <person name="Larsen T.O."/>
            <person name="Devries R.P."/>
            <person name="Grigoriev I.V."/>
            <person name="Machida M."/>
            <person name="Baker S.E."/>
            <person name="Andersen M.R."/>
        </authorList>
    </citation>
    <scope>NUCLEOTIDE SEQUENCE</scope>
    <source>
        <strain evidence="2">CBS 117612</strain>
    </source>
</reference>
<keyword evidence="1" id="KW-0732">Signal</keyword>